<dbReference type="InterPro" id="IPR035902">
    <property type="entry name" value="Nuc_phospho_transferase"/>
</dbReference>
<dbReference type="Proteomes" id="UP000231259">
    <property type="component" value="Unassembled WGS sequence"/>
</dbReference>
<evidence type="ECO:0000259" key="3">
    <source>
        <dbReference type="Pfam" id="PF02885"/>
    </source>
</evidence>
<evidence type="ECO:0000313" key="4">
    <source>
        <dbReference type="EMBL" id="PIL19288.1"/>
    </source>
</evidence>
<organism evidence="4 5">
    <name type="scientific">Puniceibacterium antarcticum</name>
    <dbReference type="NCBI Taxonomy" id="1206336"/>
    <lineage>
        <taxon>Bacteria</taxon>
        <taxon>Pseudomonadati</taxon>
        <taxon>Pseudomonadota</taxon>
        <taxon>Alphaproteobacteria</taxon>
        <taxon>Rhodobacterales</taxon>
        <taxon>Paracoccaceae</taxon>
        <taxon>Puniceibacterium</taxon>
    </lineage>
</organism>
<gene>
    <name evidence="4" type="ORF">P775_15485</name>
</gene>
<dbReference type="InterPro" id="IPR017459">
    <property type="entry name" value="Glycosyl_Trfase_fam3_N_dom"/>
</dbReference>
<dbReference type="SUPFAM" id="SSF47648">
    <property type="entry name" value="Nucleoside phosphorylase/phosphoribosyltransferase N-terminal domain"/>
    <property type="match status" value="1"/>
</dbReference>
<evidence type="ECO:0000256" key="1">
    <source>
        <dbReference type="ARBA" id="ARBA00022676"/>
    </source>
</evidence>
<dbReference type="GO" id="GO:0000162">
    <property type="term" value="P:L-tryptophan biosynthetic process"/>
    <property type="evidence" value="ECO:0007669"/>
    <property type="project" value="InterPro"/>
</dbReference>
<evidence type="ECO:0000256" key="2">
    <source>
        <dbReference type="ARBA" id="ARBA00022679"/>
    </source>
</evidence>
<comment type="caution">
    <text evidence="4">The sequence shown here is derived from an EMBL/GenBank/DDBJ whole genome shotgun (WGS) entry which is preliminary data.</text>
</comment>
<evidence type="ECO:0000313" key="5">
    <source>
        <dbReference type="Proteomes" id="UP000231259"/>
    </source>
</evidence>
<dbReference type="Gene3D" id="1.20.970.10">
    <property type="entry name" value="Transferase, Pyrimidine Nucleoside Phosphorylase, Chain C"/>
    <property type="match status" value="1"/>
</dbReference>
<sequence>MTLAPYVRILGRGPGRSRALTRDEATEAMSLILTGQAAPESIGALLMLLRMKGETPDEITGFVTAARSAMPPLPQPALDWPSYAAGRTRGLPWFLLSARLVAQAGHSVLLHGWNSHQQGHASVRGALGRAGIASAAPETVADTLQRDRIAYLPLESFAPQLLDLLQLRDVLGLRSCINTVLRVLNPAKATAGVQGVFHPPYRDLQADAGVLLGQHALTIIKGGGGEFERHPCKGVQAYGLRNATRWEAGFDALLPDTRRLNDGADDPARLSALWDGTLTDSFAEHIVTGTAALALDTLGVAQPEQTARALWAARRRAKAA</sequence>
<dbReference type="InterPro" id="IPR036320">
    <property type="entry name" value="Glycosyl_Trfase_fam3_N_dom_sf"/>
</dbReference>
<dbReference type="RefSeq" id="WP_099911710.1">
    <property type="nucleotide sequence ID" value="NZ_AWWI01000103.1"/>
</dbReference>
<dbReference type="SUPFAM" id="SSF52418">
    <property type="entry name" value="Nucleoside phosphorylase/phosphoribosyltransferase catalytic domain"/>
    <property type="match status" value="1"/>
</dbReference>
<accession>A0A2G8RDV8</accession>
<dbReference type="GO" id="GO:0005829">
    <property type="term" value="C:cytosol"/>
    <property type="evidence" value="ECO:0007669"/>
    <property type="project" value="TreeGrafter"/>
</dbReference>
<dbReference type="Pfam" id="PF02885">
    <property type="entry name" value="Glycos_trans_3N"/>
    <property type="match status" value="1"/>
</dbReference>
<proteinExistence type="predicted"/>
<keyword evidence="5" id="KW-1185">Reference proteome</keyword>
<dbReference type="Gene3D" id="3.40.1030.10">
    <property type="entry name" value="Nucleoside phosphorylase/phosphoribosyltransferase catalytic domain"/>
    <property type="match status" value="1"/>
</dbReference>
<name>A0A2G8RDV8_9RHOB</name>
<reference evidence="4 5" key="1">
    <citation type="submission" date="2013-09" db="EMBL/GenBank/DDBJ databases">
        <title>Genome sequencing of Phaeobacter antarcticus sp. nov. SM1211.</title>
        <authorList>
            <person name="Zhang X.-Y."/>
            <person name="Liu C."/>
            <person name="Chen X.-L."/>
            <person name="Xie B.-B."/>
            <person name="Qin Q.-L."/>
            <person name="Rong J.-C."/>
            <person name="Zhang Y.-Z."/>
        </authorList>
    </citation>
    <scope>NUCLEOTIDE SEQUENCE [LARGE SCALE GENOMIC DNA]</scope>
    <source>
        <strain evidence="4 5">SM1211</strain>
    </source>
</reference>
<keyword evidence="2" id="KW-0808">Transferase</keyword>
<dbReference type="EMBL" id="AWWI01000103">
    <property type="protein sequence ID" value="PIL19288.1"/>
    <property type="molecule type" value="Genomic_DNA"/>
</dbReference>
<dbReference type="AlphaFoldDB" id="A0A2G8RDV8"/>
<dbReference type="PANTHER" id="PTHR43285:SF2">
    <property type="entry name" value="ANTHRANILATE PHOSPHORIBOSYLTRANSFERASE"/>
    <property type="match status" value="1"/>
</dbReference>
<protein>
    <recommendedName>
        <fullName evidence="3">Glycosyl transferase family 3 N-terminal domain-containing protein</fullName>
    </recommendedName>
</protein>
<dbReference type="GO" id="GO:0004048">
    <property type="term" value="F:anthranilate phosphoribosyltransferase activity"/>
    <property type="evidence" value="ECO:0007669"/>
    <property type="project" value="InterPro"/>
</dbReference>
<dbReference type="PANTHER" id="PTHR43285">
    <property type="entry name" value="ANTHRANILATE PHOSPHORIBOSYLTRANSFERASE"/>
    <property type="match status" value="1"/>
</dbReference>
<dbReference type="InterPro" id="IPR005940">
    <property type="entry name" value="Anthranilate_Pribosyl_Tfrase"/>
</dbReference>
<dbReference type="NCBIfam" id="NF006564">
    <property type="entry name" value="PRK09071.1"/>
    <property type="match status" value="1"/>
</dbReference>
<keyword evidence="1" id="KW-0328">Glycosyltransferase</keyword>
<dbReference type="OrthoDB" id="8455878at2"/>
<feature type="domain" description="Glycosyl transferase family 3 N-terminal" evidence="3">
    <location>
        <begin position="10"/>
        <end position="69"/>
    </location>
</feature>